<dbReference type="EMBL" id="MUHD01000009">
    <property type="protein sequence ID" value="OXB09980.1"/>
    <property type="molecule type" value="Genomic_DNA"/>
</dbReference>
<keyword evidence="1" id="KW-0812">Transmembrane</keyword>
<dbReference type="Proteomes" id="UP000198381">
    <property type="component" value="Unassembled WGS sequence"/>
</dbReference>
<name>A0ABX4CY93_9FLAO</name>
<organism evidence="2 3">
    <name type="scientific">Flavobacterium plurextorum</name>
    <dbReference type="NCBI Taxonomy" id="1114867"/>
    <lineage>
        <taxon>Bacteria</taxon>
        <taxon>Pseudomonadati</taxon>
        <taxon>Bacteroidota</taxon>
        <taxon>Flavobacteriia</taxon>
        <taxon>Flavobacteriales</taxon>
        <taxon>Flavobacteriaceae</taxon>
        <taxon>Flavobacterium</taxon>
    </lineage>
</organism>
<accession>A0ABX4CY93</accession>
<gene>
    <name evidence="2" type="ORF">B0A81_04905</name>
</gene>
<sequence length="61" mass="7130">MLFKEPQNKYLQLYIIGVVFYFVMICIDPFASPNLKTYFGIGIPTILAFYLSILIYKKAEK</sequence>
<keyword evidence="1" id="KW-0472">Membrane</keyword>
<proteinExistence type="predicted"/>
<reference evidence="2 3" key="1">
    <citation type="submission" date="2016-11" db="EMBL/GenBank/DDBJ databases">
        <title>Whole genomes of Flavobacteriaceae.</title>
        <authorList>
            <person name="Stine C."/>
            <person name="Li C."/>
            <person name="Tadesse D."/>
        </authorList>
    </citation>
    <scope>NUCLEOTIDE SEQUENCE [LARGE SCALE GENOMIC DNA]</scope>
    <source>
        <strain evidence="2 3">CCUG 60112</strain>
    </source>
</reference>
<keyword evidence="3" id="KW-1185">Reference proteome</keyword>
<protein>
    <recommendedName>
        <fullName evidence="4">DUF3098 domain-containing protein</fullName>
    </recommendedName>
</protein>
<evidence type="ECO:0000313" key="3">
    <source>
        <dbReference type="Proteomes" id="UP000198381"/>
    </source>
</evidence>
<evidence type="ECO:0000313" key="2">
    <source>
        <dbReference type="EMBL" id="OXB09980.1"/>
    </source>
</evidence>
<evidence type="ECO:0008006" key="4">
    <source>
        <dbReference type="Google" id="ProtNLM"/>
    </source>
</evidence>
<comment type="caution">
    <text evidence="2">The sequence shown here is derived from an EMBL/GenBank/DDBJ whole genome shotgun (WGS) entry which is preliminary data.</text>
</comment>
<feature type="transmembrane region" description="Helical" evidence="1">
    <location>
        <begin position="12"/>
        <end position="31"/>
    </location>
</feature>
<feature type="transmembrane region" description="Helical" evidence="1">
    <location>
        <begin position="37"/>
        <end position="56"/>
    </location>
</feature>
<evidence type="ECO:0000256" key="1">
    <source>
        <dbReference type="SAM" id="Phobius"/>
    </source>
</evidence>
<keyword evidence="1" id="KW-1133">Transmembrane helix</keyword>